<comment type="caution">
    <text evidence="1">The sequence shown here is derived from an EMBL/GenBank/DDBJ whole genome shotgun (WGS) entry which is preliminary data.</text>
</comment>
<proteinExistence type="predicted"/>
<reference evidence="1" key="2">
    <citation type="journal article" date="2023" name="Commun. Biol.">
        <title>Intrasexual cuticular hydrocarbon dimorphism in a wasp sheds light on hydrocarbon biosynthesis genes in Hymenoptera.</title>
        <authorList>
            <person name="Moris V.C."/>
            <person name="Podsiadlowski L."/>
            <person name="Martin S."/>
            <person name="Oeyen J.P."/>
            <person name="Donath A."/>
            <person name="Petersen M."/>
            <person name="Wilbrandt J."/>
            <person name="Misof B."/>
            <person name="Liedtke D."/>
            <person name="Thamm M."/>
            <person name="Scheiner R."/>
            <person name="Schmitt T."/>
            <person name="Niehuis O."/>
        </authorList>
    </citation>
    <scope>NUCLEOTIDE SEQUENCE</scope>
    <source>
        <strain evidence="1">GBR_01_08_01A</strain>
    </source>
</reference>
<dbReference type="Proteomes" id="UP001258017">
    <property type="component" value="Unassembled WGS sequence"/>
</dbReference>
<gene>
    <name evidence="1" type="ORF">KPH14_006818</name>
</gene>
<evidence type="ECO:0000313" key="2">
    <source>
        <dbReference type="Proteomes" id="UP001258017"/>
    </source>
</evidence>
<name>A0AAD9RSA8_9HYME</name>
<evidence type="ECO:0000313" key="1">
    <source>
        <dbReference type="EMBL" id="KAK2584438.1"/>
    </source>
</evidence>
<organism evidence="1 2">
    <name type="scientific">Odynerus spinipes</name>
    <dbReference type="NCBI Taxonomy" id="1348599"/>
    <lineage>
        <taxon>Eukaryota</taxon>
        <taxon>Metazoa</taxon>
        <taxon>Ecdysozoa</taxon>
        <taxon>Arthropoda</taxon>
        <taxon>Hexapoda</taxon>
        <taxon>Insecta</taxon>
        <taxon>Pterygota</taxon>
        <taxon>Neoptera</taxon>
        <taxon>Endopterygota</taxon>
        <taxon>Hymenoptera</taxon>
        <taxon>Apocrita</taxon>
        <taxon>Aculeata</taxon>
        <taxon>Vespoidea</taxon>
        <taxon>Vespidae</taxon>
        <taxon>Eumeninae</taxon>
        <taxon>Odynerus</taxon>
    </lineage>
</organism>
<sequence length="113" mass="12415">MHGTTVTIDSSSTYYLIELNVTTAVVVDAVQSQHDVLAAVAAAAAVSWIGNIHGASFSKLRQQPFNAVQIASSGVRRYTLIDNFHLALFTRWTGRSNDEQRYQPFNEEGFVPA</sequence>
<dbReference type="AlphaFoldDB" id="A0AAD9RSA8"/>
<dbReference type="EMBL" id="JAIFRP010000026">
    <property type="protein sequence ID" value="KAK2584438.1"/>
    <property type="molecule type" value="Genomic_DNA"/>
</dbReference>
<reference evidence="1" key="1">
    <citation type="submission" date="2021-08" db="EMBL/GenBank/DDBJ databases">
        <authorList>
            <person name="Misof B."/>
            <person name="Oliver O."/>
            <person name="Podsiadlowski L."/>
            <person name="Donath A."/>
            <person name="Peters R."/>
            <person name="Mayer C."/>
            <person name="Rust J."/>
            <person name="Gunkel S."/>
            <person name="Lesny P."/>
            <person name="Martin S."/>
            <person name="Oeyen J.P."/>
            <person name="Petersen M."/>
            <person name="Panagiotis P."/>
            <person name="Wilbrandt J."/>
            <person name="Tanja T."/>
        </authorList>
    </citation>
    <scope>NUCLEOTIDE SEQUENCE</scope>
    <source>
        <strain evidence="1">GBR_01_08_01A</strain>
        <tissue evidence="1">Thorax + abdomen</tissue>
    </source>
</reference>
<accession>A0AAD9RSA8</accession>
<keyword evidence="2" id="KW-1185">Reference proteome</keyword>
<protein>
    <submittedName>
        <fullName evidence="1">Uncharacterized protein</fullName>
    </submittedName>
</protein>